<feature type="transmembrane region" description="Helical" evidence="1">
    <location>
        <begin position="156"/>
        <end position="177"/>
    </location>
</feature>
<evidence type="ECO:0000313" key="2">
    <source>
        <dbReference type="EMBL" id="ADV46231.1"/>
    </source>
</evidence>
<dbReference type="InterPro" id="IPR005325">
    <property type="entry name" value="DUF308_memb"/>
</dbReference>
<keyword evidence="3" id="KW-1185">Reference proteome</keyword>
<dbReference type="RefSeq" id="WP_013553925.1">
    <property type="nucleotide sequence ID" value="NC_014935.1"/>
</dbReference>
<reference evidence="3" key="2">
    <citation type="submission" date="2011-01" db="EMBL/GenBank/DDBJ databases">
        <title>The complete genome of Nitratifractor salsuginis DSM 16511.</title>
        <authorList>
            <consortium name="US DOE Joint Genome Institute (JGI-PGF)"/>
            <person name="Lucas S."/>
            <person name="Copeland A."/>
            <person name="Lapidus A."/>
            <person name="Bruce D."/>
            <person name="Goodwin L."/>
            <person name="Pitluck S."/>
            <person name="Kyrpides N."/>
            <person name="Mavromatis K."/>
            <person name="Ivanova N."/>
            <person name="Mikhailova N."/>
            <person name="Zeytun A."/>
            <person name="Detter J.C."/>
            <person name="Tapia R."/>
            <person name="Han C."/>
            <person name="Land M."/>
            <person name="Hauser L."/>
            <person name="Markowitz V."/>
            <person name="Cheng J.-F."/>
            <person name="Hugenholtz P."/>
            <person name="Woyke T."/>
            <person name="Wu D."/>
            <person name="Tindall B."/>
            <person name="Schuetze A."/>
            <person name="Brambilla E."/>
            <person name="Klenk H.-P."/>
            <person name="Eisen J.A."/>
        </authorList>
    </citation>
    <scope>NUCLEOTIDE SEQUENCE [LARGE SCALE GENOMIC DNA]</scope>
    <source>
        <strain evidence="3">DSM 16511 / JCM 12458 / E9I37-1</strain>
    </source>
</reference>
<sequence>MWNYQMWPTDSDMLSKFAKHSTIVGIIMAILGILAIVYPFVGSLFTLAFVAWLMIFGGFVAAFSTAKTNPQDWLGWFKAFILVLTGGLMIFKPAVGIQALGLVLAIYFLLDAFGGFAMGALMRPAKGWWLWTLNGLFSLILAVIFLASWINVVETAWLIGIFVGISLLFDGIVLLFMGSQLKKAATEA</sequence>
<dbReference type="Proteomes" id="UP000008633">
    <property type="component" value="Chromosome"/>
</dbReference>
<evidence type="ECO:0008006" key="4">
    <source>
        <dbReference type="Google" id="ProtNLM"/>
    </source>
</evidence>
<evidence type="ECO:0000256" key="1">
    <source>
        <dbReference type="SAM" id="Phobius"/>
    </source>
</evidence>
<feature type="transmembrane region" description="Helical" evidence="1">
    <location>
        <begin position="47"/>
        <end position="66"/>
    </location>
</feature>
<gene>
    <name evidence="2" type="ordered locus">Nitsa_0972</name>
</gene>
<name>E6X3F4_NITSE</name>
<keyword evidence="1" id="KW-0472">Membrane</keyword>
<accession>E6X3F4</accession>
<keyword evidence="1" id="KW-0812">Transmembrane</keyword>
<dbReference type="InterPro" id="IPR052712">
    <property type="entry name" value="Acid_resist_chaperone_HdeD"/>
</dbReference>
<evidence type="ECO:0000313" key="3">
    <source>
        <dbReference type="Proteomes" id="UP000008633"/>
    </source>
</evidence>
<dbReference type="STRING" id="749222.Nitsa_0972"/>
<feature type="transmembrane region" description="Helical" evidence="1">
    <location>
        <begin position="97"/>
        <end position="121"/>
    </location>
</feature>
<keyword evidence="1" id="KW-1133">Transmembrane helix</keyword>
<feature type="transmembrane region" description="Helical" evidence="1">
    <location>
        <begin position="128"/>
        <end position="150"/>
    </location>
</feature>
<proteinExistence type="predicted"/>
<dbReference type="Pfam" id="PF03729">
    <property type="entry name" value="DUF308"/>
    <property type="match status" value="1"/>
</dbReference>
<dbReference type="GO" id="GO:0005886">
    <property type="term" value="C:plasma membrane"/>
    <property type="evidence" value="ECO:0007669"/>
    <property type="project" value="TreeGrafter"/>
</dbReference>
<dbReference type="OrthoDB" id="5295041at2"/>
<dbReference type="HOGENOM" id="CLU_091585_2_1_7"/>
<dbReference type="AlphaFoldDB" id="E6X3F4"/>
<reference evidence="2 3" key="1">
    <citation type="journal article" date="2011" name="Stand. Genomic Sci.">
        <title>Complete genome sequence of Nitratifractor salsuginis type strain (E9I37-1).</title>
        <authorList>
            <person name="Anderson I."/>
            <person name="Sikorski J."/>
            <person name="Zeytun A."/>
            <person name="Nolan M."/>
            <person name="Lapidus A."/>
            <person name="Lucas S."/>
            <person name="Hammon N."/>
            <person name="Deshpande S."/>
            <person name="Cheng J.F."/>
            <person name="Tapia R."/>
            <person name="Han C."/>
            <person name="Goodwin L."/>
            <person name="Pitluck S."/>
            <person name="Liolios K."/>
            <person name="Pagani I."/>
            <person name="Ivanova N."/>
            <person name="Huntemann M."/>
            <person name="Mavromatis K."/>
            <person name="Ovchinikova G."/>
            <person name="Pati A."/>
            <person name="Chen A."/>
            <person name="Palaniappan K."/>
            <person name="Land M."/>
            <person name="Hauser L."/>
            <person name="Brambilla E.M."/>
            <person name="Ngatchou-Djao O.D."/>
            <person name="Rohde M."/>
            <person name="Tindall B.J."/>
            <person name="Goker M."/>
            <person name="Detter J.C."/>
            <person name="Woyke T."/>
            <person name="Bristow J."/>
            <person name="Eisen J.A."/>
            <person name="Markowitz V."/>
            <person name="Hugenholtz P."/>
            <person name="Klenk H.P."/>
            <person name="Kyrpides N.C."/>
        </authorList>
    </citation>
    <scope>NUCLEOTIDE SEQUENCE [LARGE SCALE GENOMIC DNA]</scope>
    <source>
        <strain evidence="3">DSM 16511 / JCM 12458 / E9I37-1</strain>
    </source>
</reference>
<dbReference type="PANTHER" id="PTHR34989:SF1">
    <property type="entry name" value="PROTEIN HDED"/>
    <property type="match status" value="1"/>
</dbReference>
<protein>
    <recommendedName>
        <fullName evidence="4">HdeD protein</fullName>
    </recommendedName>
</protein>
<feature type="transmembrane region" description="Helical" evidence="1">
    <location>
        <begin position="73"/>
        <end position="91"/>
    </location>
</feature>
<feature type="transmembrane region" description="Helical" evidence="1">
    <location>
        <begin position="21"/>
        <end position="41"/>
    </location>
</feature>
<dbReference type="KEGG" id="nsa:Nitsa_0972"/>
<dbReference type="PANTHER" id="PTHR34989">
    <property type="entry name" value="PROTEIN HDED"/>
    <property type="match status" value="1"/>
</dbReference>
<dbReference type="EMBL" id="CP002452">
    <property type="protein sequence ID" value="ADV46231.1"/>
    <property type="molecule type" value="Genomic_DNA"/>
</dbReference>
<organism evidence="2 3">
    <name type="scientific">Nitratifractor salsuginis (strain DSM 16511 / JCM 12458 / E9I37-1)</name>
    <dbReference type="NCBI Taxonomy" id="749222"/>
    <lineage>
        <taxon>Bacteria</taxon>
        <taxon>Pseudomonadati</taxon>
        <taxon>Campylobacterota</taxon>
        <taxon>Epsilonproteobacteria</taxon>
        <taxon>Campylobacterales</taxon>
        <taxon>Sulfurovaceae</taxon>
        <taxon>Nitratifractor</taxon>
    </lineage>
</organism>
<dbReference type="eggNOG" id="COG3247">
    <property type="taxonomic scope" value="Bacteria"/>
</dbReference>